<organism evidence="3 4">
    <name type="scientific">Eimeria acervulina</name>
    <name type="common">Coccidian parasite</name>
    <dbReference type="NCBI Taxonomy" id="5801"/>
    <lineage>
        <taxon>Eukaryota</taxon>
        <taxon>Sar</taxon>
        <taxon>Alveolata</taxon>
        <taxon>Apicomplexa</taxon>
        <taxon>Conoidasida</taxon>
        <taxon>Coccidia</taxon>
        <taxon>Eucoccidiorida</taxon>
        <taxon>Eimeriorina</taxon>
        <taxon>Eimeriidae</taxon>
        <taxon>Eimeria</taxon>
    </lineage>
</organism>
<evidence type="ECO:0000313" key="4">
    <source>
        <dbReference type="Proteomes" id="UP000018050"/>
    </source>
</evidence>
<proteinExistence type="predicted"/>
<dbReference type="RefSeq" id="XP_013251815.1">
    <property type="nucleotide sequence ID" value="XM_013396361.1"/>
</dbReference>
<reference evidence="3" key="1">
    <citation type="submission" date="2013-10" db="EMBL/GenBank/DDBJ databases">
        <title>Genomic analysis of the causative agents of coccidiosis in chickens.</title>
        <authorList>
            <person name="Reid A.J."/>
            <person name="Blake D."/>
            <person name="Billington K."/>
            <person name="Browne H."/>
            <person name="Dunn M."/>
            <person name="Hung S."/>
            <person name="Kawahara F."/>
            <person name="Miranda-Saavedra D."/>
            <person name="Mourier T."/>
            <person name="Nagra H."/>
            <person name="Otto T.D."/>
            <person name="Rawlings N."/>
            <person name="Sanchez A."/>
            <person name="Sanders M."/>
            <person name="Subramaniam C."/>
            <person name="Tay Y."/>
            <person name="Dear P."/>
            <person name="Doerig C."/>
            <person name="Gruber A."/>
            <person name="Parkinson J."/>
            <person name="Shirley M."/>
            <person name="Wan K.L."/>
            <person name="Berriman M."/>
            <person name="Tomley F."/>
            <person name="Pain A."/>
        </authorList>
    </citation>
    <scope>NUCLEOTIDE SEQUENCE</scope>
    <source>
        <strain evidence="3">Houghton</strain>
    </source>
</reference>
<accession>U6GEX0</accession>
<evidence type="ECO:0000313" key="3">
    <source>
        <dbReference type="EMBL" id="CDI77898.1"/>
    </source>
</evidence>
<protein>
    <submittedName>
        <fullName evidence="3">Uncharacterized protein</fullName>
    </submittedName>
</protein>
<gene>
    <name evidence="3" type="ORF">EAH_00028140</name>
</gene>
<dbReference type="EMBL" id="HG670765">
    <property type="protein sequence ID" value="CDI77898.1"/>
    <property type="molecule type" value="Genomic_DNA"/>
</dbReference>
<feature type="region of interest" description="Disordered" evidence="1">
    <location>
        <begin position="1"/>
        <end position="47"/>
    </location>
</feature>
<dbReference type="OrthoDB" id="348052at2759"/>
<name>U6GEX0_EIMAC</name>
<keyword evidence="2" id="KW-1133">Transmembrane helix</keyword>
<dbReference type="AlphaFoldDB" id="U6GEX0"/>
<keyword evidence="2" id="KW-0812">Transmembrane</keyword>
<sequence>MSLRQRRAGSEGGPQGAPWGPPVEPLEQQEGEGSAEEDIGGRPVKQRHRGPSRFFMLSCYTATLSLLFLACAIGGCFLGIYISTPHLRAVEANIENKSAPGTLKIDVAGTLLDSKQRAFQHREKFASPTNHPWAYFSQPDNQLEVGPREARQGSSVEVALPWRVGLRLSLSGGGENLKEIKAVADDCLSYGNTKGYE</sequence>
<feature type="compositionally biased region" description="Acidic residues" evidence="1">
    <location>
        <begin position="27"/>
        <end position="38"/>
    </location>
</feature>
<dbReference type="Proteomes" id="UP000018050">
    <property type="component" value="Unassembled WGS sequence"/>
</dbReference>
<reference evidence="3" key="2">
    <citation type="submission" date="2013-10" db="EMBL/GenBank/DDBJ databases">
        <authorList>
            <person name="Aslett M."/>
        </authorList>
    </citation>
    <scope>NUCLEOTIDE SEQUENCE</scope>
    <source>
        <strain evidence="3">Houghton</strain>
    </source>
</reference>
<evidence type="ECO:0000256" key="1">
    <source>
        <dbReference type="SAM" id="MobiDB-lite"/>
    </source>
</evidence>
<evidence type="ECO:0000256" key="2">
    <source>
        <dbReference type="SAM" id="Phobius"/>
    </source>
</evidence>
<dbReference type="VEuPathDB" id="ToxoDB:EAH_00028140"/>
<keyword evidence="4" id="KW-1185">Reference proteome</keyword>
<dbReference type="GeneID" id="25270884"/>
<feature type="transmembrane region" description="Helical" evidence="2">
    <location>
        <begin position="54"/>
        <end position="82"/>
    </location>
</feature>
<keyword evidence="2" id="KW-0472">Membrane</keyword>